<organism evidence="2 3">
    <name type="scientific">Candidatus Criblamydia sequanensis CRIB-18</name>
    <dbReference type="NCBI Taxonomy" id="1437425"/>
    <lineage>
        <taxon>Bacteria</taxon>
        <taxon>Pseudomonadati</taxon>
        <taxon>Chlamydiota</taxon>
        <taxon>Chlamydiia</taxon>
        <taxon>Parachlamydiales</taxon>
        <taxon>Candidatus Criblamydiaceae</taxon>
        <taxon>Candidatus Criblamydia</taxon>
    </lineage>
</organism>
<reference evidence="2" key="1">
    <citation type="submission" date="2013-12" db="EMBL/GenBank/DDBJ databases">
        <authorList>
            <person name="Linke B."/>
        </authorList>
    </citation>
    <scope>NUCLEOTIDE SEQUENCE [LARGE SCALE GENOMIC DNA]</scope>
    <source>
        <strain evidence="2">CRIB-18</strain>
    </source>
</reference>
<gene>
    <name evidence="2" type="ORF">CSEC_1246</name>
</gene>
<feature type="region of interest" description="Disordered" evidence="1">
    <location>
        <begin position="277"/>
        <end position="296"/>
    </location>
</feature>
<dbReference type="EMBL" id="CCEJ010000005">
    <property type="protein sequence ID" value="CDR34066.1"/>
    <property type="molecule type" value="Genomic_DNA"/>
</dbReference>
<dbReference type="Proteomes" id="UP000031552">
    <property type="component" value="Unassembled WGS sequence"/>
</dbReference>
<feature type="region of interest" description="Disordered" evidence="1">
    <location>
        <begin position="205"/>
        <end position="226"/>
    </location>
</feature>
<comment type="caution">
    <text evidence="2">The sequence shown here is derived from an EMBL/GenBank/DDBJ whole genome shotgun (WGS) entry which is preliminary data.</text>
</comment>
<dbReference type="RefSeq" id="WP_041017615.1">
    <property type="nucleotide sequence ID" value="NZ_CCEJ010000005.1"/>
</dbReference>
<dbReference type="STRING" id="1437425.CSEC_1246"/>
<feature type="compositionally biased region" description="Polar residues" evidence="1">
    <location>
        <begin position="35"/>
        <end position="59"/>
    </location>
</feature>
<feature type="compositionally biased region" description="Polar residues" evidence="1">
    <location>
        <begin position="215"/>
        <end position="226"/>
    </location>
</feature>
<accession>A0A090CZ74</accession>
<protein>
    <submittedName>
        <fullName evidence="2">Uncharacterized protein</fullName>
    </submittedName>
</protein>
<feature type="region of interest" description="Disordered" evidence="1">
    <location>
        <begin position="1"/>
        <end position="62"/>
    </location>
</feature>
<feature type="compositionally biased region" description="Polar residues" evidence="1">
    <location>
        <begin position="1"/>
        <end position="14"/>
    </location>
</feature>
<sequence>MQAFSSDKTPSPQEGATFGTRQFPKPDKPLPPVPSSTSQIAAGTLGGTVTTPSTPQANVGSEHLGANNFTRFLPSRESISNMIHSAWEAVSNKASSVKQSVTKENIQKAGVIVWNVIKRAPSEIATASVKQGREMKEELQENLKEMKDFGIKGYKAGVEKTKAGYEAIVKVIGKAKRAASEAFSKLRESINEYKTKRQELRQSLIEKAPPKSNKPDQSTMPSDSGFSEITEEKAEALMGRSMEDVEAKTPPPIPQKPNPERLAEMNRNLNEWRKVEVESETVDPFPSSPREPKGKEKDTLFASAQFEGYKESDVPQEAFDLPEPPNIPLPQPPTIGSAKVSGDETKTRWNRGLLNGVAAAIFRHPVQSIVKPLANRVKGNPEEAHLKAEEGSKAALSEKDRALLVKKNYEANLVRLGEYGAASQEAKKLGDQYSMVLKKDGTIVVKKTKNPKQLKSANAELADLIRTTASLGAELGYKSTNIFVPGTARPGSPGTELNIAGFIGRLETMKQVAEGTKLNQSFASFQTNAGPAYASIMATRKVFDFFENPKTKEVFLNLHKSVHGDNEVRYEIQEGRGNYTTFSDLIGDPGKPGSGSIVRDATRIQNESEVFLADPESSILEYLNGRLPLVRNELLKREGIIQKDYGSLEVARKALNGPLQKEYDDLKAELNFDKIKNEEAQLSKEVSDLKAAHGDKDARVLDAQKKLSDKKAELAFVTTELSKTKYSELSGELDYIDTRSEYVKKYEKWVTGKSKVDFTDKIFEEYSKVGSTGYNDALNALISSGVAEDFKAYCKLNYPNYPTFHYYAGQSPLTKEQELQNLDTIKHLGSEYYDLRQKILESVHLSRLQEGEAEGKGGIDNLFNLPVLIQKFMSDYPPTV</sequence>
<proteinExistence type="predicted"/>
<name>A0A090CZ74_9BACT</name>
<evidence type="ECO:0000313" key="2">
    <source>
        <dbReference type="EMBL" id="CDR34066.1"/>
    </source>
</evidence>
<keyword evidence="3" id="KW-1185">Reference proteome</keyword>
<dbReference type="AlphaFoldDB" id="A0A090CZ74"/>
<evidence type="ECO:0000313" key="3">
    <source>
        <dbReference type="Proteomes" id="UP000031552"/>
    </source>
</evidence>
<evidence type="ECO:0000256" key="1">
    <source>
        <dbReference type="SAM" id="MobiDB-lite"/>
    </source>
</evidence>
<reference evidence="2" key="2">
    <citation type="submission" date="2014-09" db="EMBL/GenBank/DDBJ databases">
        <title>Criblamydia sequanensis harbors a mega-plasmid encoding arsenite resistance.</title>
        <authorList>
            <person name="Bertelli C."/>
            <person name="Goesmann A."/>
            <person name="Greub G."/>
        </authorList>
    </citation>
    <scope>NUCLEOTIDE SEQUENCE [LARGE SCALE GENOMIC DNA]</scope>
    <source>
        <strain evidence="2">CRIB-18</strain>
    </source>
</reference>
<feature type="region of interest" description="Disordered" evidence="1">
    <location>
        <begin position="241"/>
        <end position="260"/>
    </location>
</feature>